<keyword evidence="9" id="KW-0378">Hydrolase</keyword>
<dbReference type="VEuPathDB" id="FungiDB:GMDG_02352"/>
<evidence type="ECO:0000256" key="1">
    <source>
        <dbReference type="ARBA" id="ARBA00022723"/>
    </source>
</evidence>
<dbReference type="PROSITE" id="PS50178">
    <property type="entry name" value="ZF_FYVE"/>
    <property type="match status" value="1"/>
</dbReference>
<dbReference type="RefSeq" id="XP_024321782.1">
    <property type="nucleotide sequence ID" value="XM_024470341.1"/>
</dbReference>
<evidence type="ECO:0000259" key="8">
    <source>
        <dbReference type="PROSITE" id="PS50178"/>
    </source>
</evidence>
<dbReference type="PROSITE" id="PS00028">
    <property type="entry name" value="ZINC_FINGER_C2H2_1"/>
    <property type="match status" value="1"/>
</dbReference>
<dbReference type="PANTHER" id="PTHR13510">
    <property type="entry name" value="FYVE-FINGER-CONTAINING RAB5 EFFECTOR PROTEIN RABENOSYN-5-RELATED"/>
    <property type="match status" value="1"/>
</dbReference>
<evidence type="ECO:0000256" key="6">
    <source>
        <dbReference type="PROSITE-ProRule" id="PRU00091"/>
    </source>
</evidence>
<proteinExistence type="predicted"/>
<feature type="domain" description="FYVE-type" evidence="8">
    <location>
        <begin position="412"/>
        <end position="482"/>
    </location>
</feature>
<dbReference type="Proteomes" id="UP000077154">
    <property type="component" value="Unassembled WGS sequence"/>
</dbReference>
<sequence length="719" mass="80300">METATSYSSCGEAMIHQVPRERGISIGGPISDKALLAKQQHHLLGLVRRRDPDGITIRPEPNVKNHAVSTPAMAARKLGGGRILGSGKSLAPPNTSSHTRSSSLLSIGESVVSVDSNVSTLGTSPLKHGRNDLGSRVSLDSRNDGNEANTGSTKLICPICNEEMMTLLQLNRHLDDDHRELPPVEQVEVKNWFEKQVVKAKKFQPLVVINQKLKGLDVFESNDSLAVMPIQTTSSSIHRPQQSVEQVRQPDPDEVVTRTHWQKNGYNDVCTEPSCGKRLGPVNGNINCRKCGRLFCEDHTMYQMKLSRSAQHEPVRGFWCRCCETCYKSREGYNDHSNLIKNHTDAFAALRRQKVDKHHLEISRLEKRLSKLTQLLANPPEDLVASGGGLLSGSRNDPRKAIEQSVVRWEEDAKVAKCPFCQQEFGNWTFRRHHCRICGRVVCADSRTGCSSEIGLNVSRKIPPGNMNIDVRMCRDCRTTIFSRKDFEAELVHKPTVQKSYENLIQFERGIRPLLASFQKTLPMLQDPDQPPSHTQLAEAAKVRKRLIDSFGKYDMAAKRIRDLPTSNETEAKLQKAIYQQASNFLHLHMLPLKSLPKLLKHASPHGSGNPRPARNGGGGALAAIKYNDIDSASQMSSSSSVLAMEAEEKELRERLIVLEEQKFMVSEMIADANKRRKFDEVSSLSMNMEDLSKEIDQVTGMIEHLDFAGAYENGQVGR</sequence>
<dbReference type="SUPFAM" id="SSF57903">
    <property type="entry name" value="FYVE/PHD zinc finger"/>
    <property type="match status" value="2"/>
</dbReference>
<evidence type="ECO:0000256" key="2">
    <source>
        <dbReference type="ARBA" id="ARBA00022763"/>
    </source>
</evidence>
<dbReference type="GO" id="GO:0006281">
    <property type="term" value="P:DNA repair"/>
    <property type="evidence" value="ECO:0007669"/>
    <property type="project" value="UniProtKB-KW"/>
</dbReference>
<keyword evidence="3 6" id="KW-0863">Zinc-finger</keyword>
<keyword evidence="9" id="KW-0121">Carboxypeptidase</keyword>
<dbReference type="AlphaFoldDB" id="A0A177A2U6"/>
<dbReference type="GO" id="GO:0008270">
    <property type="term" value="F:zinc ion binding"/>
    <property type="evidence" value="ECO:0007669"/>
    <property type="project" value="UniProtKB-KW"/>
</dbReference>
<keyword evidence="5" id="KW-0234">DNA repair</keyword>
<accession>A0A177A2U6</accession>
<dbReference type="InterPro" id="IPR017455">
    <property type="entry name" value="Znf_FYVE-rel"/>
</dbReference>
<evidence type="ECO:0000313" key="9">
    <source>
        <dbReference type="EMBL" id="OAF56488.1"/>
    </source>
</evidence>
<dbReference type="CDD" id="cd15737">
    <property type="entry name" value="FYVE2_Vac1p_like"/>
    <property type="match status" value="1"/>
</dbReference>
<feature type="compositionally biased region" description="Basic and acidic residues" evidence="7">
    <location>
        <begin position="129"/>
        <end position="145"/>
    </location>
</feature>
<organism evidence="9">
    <name type="scientific">Pseudogymnoascus destructans</name>
    <dbReference type="NCBI Taxonomy" id="655981"/>
    <lineage>
        <taxon>Eukaryota</taxon>
        <taxon>Fungi</taxon>
        <taxon>Dikarya</taxon>
        <taxon>Ascomycota</taxon>
        <taxon>Pezizomycotina</taxon>
        <taxon>Leotiomycetes</taxon>
        <taxon>Thelebolales</taxon>
        <taxon>Thelebolaceae</taxon>
        <taxon>Pseudogymnoascus</taxon>
    </lineage>
</organism>
<dbReference type="SMART" id="SM00734">
    <property type="entry name" value="ZnF_Rad18"/>
    <property type="match status" value="1"/>
</dbReference>
<dbReference type="Gene3D" id="4.10.860.20">
    <property type="entry name" value="Rabenosyn, Rab binding domain"/>
    <property type="match status" value="1"/>
</dbReference>
<dbReference type="Pfam" id="PF11464">
    <property type="entry name" value="Rbsn"/>
    <property type="match status" value="1"/>
</dbReference>
<dbReference type="InterPro" id="IPR013087">
    <property type="entry name" value="Znf_C2H2_type"/>
</dbReference>
<dbReference type="Gene3D" id="3.30.40.10">
    <property type="entry name" value="Zinc/RING finger domain, C3HC4 (zinc finger)"/>
    <property type="match status" value="2"/>
</dbReference>
<evidence type="ECO:0000256" key="5">
    <source>
        <dbReference type="ARBA" id="ARBA00023204"/>
    </source>
</evidence>
<dbReference type="GeneID" id="36289808"/>
<dbReference type="GO" id="GO:0003677">
    <property type="term" value="F:DNA binding"/>
    <property type="evidence" value="ECO:0007669"/>
    <property type="project" value="InterPro"/>
</dbReference>
<dbReference type="InterPro" id="IPR052727">
    <property type="entry name" value="Rab4/Rab5_effector"/>
</dbReference>
<dbReference type="Pfam" id="PF01363">
    <property type="entry name" value="FYVE"/>
    <property type="match status" value="1"/>
</dbReference>
<name>A0A177A2U6_9PEZI</name>
<feature type="region of interest" description="Disordered" evidence="7">
    <location>
        <begin position="120"/>
        <end position="152"/>
    </location>
</feature>
<dbReference type="InterPro" id="IPR000306">
    <property type="entry name" value="Znf_FYVE"/>
</dbReference>
<evidence type="ECO:0000256" key="4">
    <source>
        <dbReference type="ARBA" id="ARBA00022833"/>
    </source>
</evidence>
<keyword evidence="9" id="KW-0645">Protease</keyword>
<keyword evidence="4" id="KW-0862">Zinc</keyword>
<gene>
    <name evidence="9" type="primary">PEP7</name>
    <name evidence="9" type="ORF">VC83_06752</name>
</gene>
<dbReference type="InterPro" id="IPR006642">
    <property type="entry name" value="Rad18_UBZ4"/>
</dbReference>
<dbReference type="InterPro" id="IPR036531">
    <property type="entry name" value="Rbsn_Rab-bd_sf"/>
</dbReference>
<dbReference type="PANTHER" id="PTHR13510:SF44">
    <property type="entry name" value="RABENOSYN-5"/>
    <property type="match status" value="1"/>
</dbReference>
<dbReference type="InterPro" id="IPR011011">
    <property type="entry name" value="Znf_FYVE_PHD"/>
</dbReference>
<dbReference type="InterPro" id="IPR021565">
    <property type="entry name" value="Rbsn_Rab-bd"/>
</dbReference>
<dbReference type="EMBL" id="KV441404">
    <property type="protein sequence ID" value="OAF56488.1"/>
    <property type="molecule type" value="Genomic_DNA"/>
</dbReference>
<dbReference type="OrthoDB" id="166134at2759"/>
<protein>
    <submittedName>
        <fullName evidence="9">Carboxypeptidase Y-deficient</fullName>
    </submittedName>
</protein>
<dbReference type="CDD" id="cd15761">
    <property type="entry name" value="FYVE1_Vac1p_like"/>
    <property type="match status" value="1"/>
</dbReference>
<reference evidence="9" key="1">
    <citation type="submission" date="2016-03" db="EMBL/GenBank/DDBJ databases">
        <title>Updated assembly of Pseudogymnoascus destructans, the fungus causing white-nose syndrome of bats.</title>
        <authorList>
            <person name="Palmer J.M."/>
            <person name="Drees K.P."/>
            <person name="Foster J.T."/>
            <person name="Lindner D.L."/>
        </authorList>
    </citation>
    <scope>NUCLEOTIDE SEQUENCE [LARGE SCALE GENOMIC DNA]</scope>
    <source>
        <strain evidence="9">20631-21</strain>
    </source>
</reference>
<dbReference type="SMART" id="SM00064">
    <property type="entry name" value="FYVE"/>
    <property type="match status" value="2"/>
</dbReference>
<dbReference type="eggNOG" id="KOG1842">
    <property type="taxonomic scope" value="Eukaryota"/>
</dbReference>
<keyword evidence="1" id="KW-0479">Metal-binding</keyword>
<keyword evidence="2" id="KW-0227">DNA damage</keyword>
<dbReference type="SUPFAM" id="SSF140125">
    <property type="entry name" value="Rabenosyn-5 Rab-binding domain-like"/>
    <property type="match status" value="1"/>
</dbReference>
<evidence type="ECO:0000256" key="7">
    <source>
        <dbReference type="SAM" id="MobiDB-lite"/>
    </source>
</evidence>
<feature type="region of interest" description="Disordered" evidence="7">
    <location>
        <begin position="80"/>
        <end position="103"/>
    </location>
</feature>
<dbReference type="GO" id="GO:0004180">
    <property type="term" value="F:carboxypeptidase activity"/>
    <property type="evidence" value="ECO:0007669"/>
    <property type="project" value="UniProtKB-KW"/>
</dbReference>
<evidence type="ECO:0000256" key="3">
    <source>
        <dbReference type="ARBA" id="ARBA00022771"/>
    </source>
</evidence>
<dbReference type="InterPro" id="IPR013083">
    <property type="entry name" value="Znf_RING/FYVE/PHD"/>
</dbReference>